<dbReference type="EMBL" id="JABELV010000064">
    <property type="protein sequence ID" value="KAG7539605.1"/>
    <property type="molecule type" value="Genomic_DNA"/>
</dbReference>
<feature type="compositionally biased region" description="Low complexity" evidence="4">
    <location>
        <begin position="92"/>
        <end position="106"/>
    </location>
</feature>
<dbReference type="InterPro" id="IPR020373">
    <property type="entry name" value="Kgd4/YMR-31"/>
</dbReference>
<feature type="region of interest" description="Disordered" evidence="4">
    <location>
        <begin position="31"/>
        <end position="50"/>
    </location>
</feature>
<proteinExistence type="inferred from homology"/>
<evidence type="ECO:0000256" key="2">
    <source>
        <dbReference type="ARBA" id="ARBA00023128"/>
    </source>
</evidence>
<dbReference type="Proteomes" id="UP000812966">
    <property type="component" value="Unassembled WGS sequence"/>
</dbReference>
<protein>
    <submittedName>
        <fullName evidence="5">Uncharacterized protein</fullName>
    </submittedName>
</protein>
<evidence type="ECO:0000256" key="3">
    <source>
        <dbReference type="ARBA" id="ARBA00043970"/>
    </source>
</evidence>
<comment type="caution">
    <text evidence="5">The sequence shown here is derived from an EMBL/GenBank/DDBJ whole genome shotgun (WGS) entry which is preliminary data.</text>
</comment>
<organism evidence="5 6">
    <name type="scientific">Filobasidium floriforme</name>
    <dbReference type="NCBI Taxonomy" id="5210"/>
    <lineage>
        <taxon>Eukaryota</taxon>
        <taxon>Fungi</taxon>
        <taxon>Dikarya</taxon>
        <taxon>Basidiomycota</taxon>
        <taxon>Agaricomycotina</taxon>
        <taxon>Tremellomycetes</taxon>
        <taxon>Filobasidiales</taxon>
        <taxon>Filobasidiaceae</taxon>
        <taxon>Filobasidium</taxon>
    </lineage>
</organism>
<accession>A0A8K0NQT4</accession>
<dbReference type="GO" id="GO:0005739">
    <property type="term" value="C:mitochondrion"/>
    <property type="evidence" value="ECO:0007669"/>
    <property type="project" value="UniProtKB-SubCell"/>
</dbReference>
<sequence>MRSTIVRLAAEATHSRTPMIHFLGKRANLEYKPHAPSPHPAAPQDIVDNFQSFLSKFQSTSTSADSPSSNPKGQSLDSSAKGQVRDHPSKDASPSASSSSSSTSTTQVENKGSGKPSDFDTYFMAPTKFWRPKMFSPEELEAVQSGGATAW</sequence>
<dbReference type="AlphaFoldDB" id="A0A8K0NQT4"/>
<name>A0A8K0NQT4_9TREE</name>
<evidence type="ECO:0000313" key="5">
    <source>
        <dbReference type="EMBL" id="KAG7539605.1"/>
    </source>
</evidence>
<keyword evidence="6" id="KW-1185">Reference proteome</keyword>
<comment type="subcellular location">
    <subcellularLocation>
        <location evidence="1">Mitochondrion</location>
    </subcellularLocation>
</comment>
<dbReference type="GO" id="GO:0006103">
    <property type="term" value="P:2-oxoglutarate metabolic process"/>
    <property type="evidence" value="ECO:0007669"/>
    <property type="project" value="InterPro"/>
</dbReference>
<keyword evidence="2" id="KW-0496">Mitochondrion</keyword>
<feature type="compositionally biased region" description="Low complexity" evidence="4">
    <location>
        <begin position="59"/>
        <end position="69"/>
    </location>
</feature>
<dbReference type="Pfam" id="PF10937">
    <property type="entry name" value="Kgd4-YMR31"/>
    <property type="match status" value="1"/>
</dbReference>
<reference evidence="5" key="1">
    <citation type="submission" date="2020-04" db="EMBL/GenBank/DDBJ databases">
        <title>Analysis of mating type loci in Filobasidium floriforme.</title>
        <authorList>
            <person name="Nowrousian M."/>
        </authorList>
    </citation>
    <scope>NUCLEOTIDE SEQUENCE</scope>
    <source>
        <strain evidence="5">CBS 6242</strain>
    </source>
</reference>
<evidence type="ECO:0000256" key="4">
    <source>
        <dbReference type="SAM" id="MobiDB-lite"/>
    </source>
</evidence>
<gene>
    <name evidence="5" type="ORF">FFLO_03481</name>
</gene>
<feature type="region of interest" description="Disordered" evidence="4">
    <location>
        <begin position="57"/>
        <end position="122"/>
    </location>
</feature>
<evidence type="ECO:0000313" key="6">
    <source>
        <dbReference type="Proteomes" id="UP000812966"/>
    </source>
</evidence>
<comment type="similarity">
    <text evidence="3">Belongs to the alpha-ketoglutarate dehydrogenase component 4 family.</text>
</comment>
<evidence type="ECO:0000256" key="1">
    <source>
        <dbReference type="ARBA" id="ARBA00004173"/>
    </source>
</evidence>
<feature type="compositionally biased region" description="Polar residues" evidence="4">
    <location>
        <begin position="70"/>
        <end position="81"/>
    </location>
</feature>